<dbReference type="InterPro" id="IPR038063">
    <property type="entry name" value="Transpep_catalytic_dom"/>
</dbReference>
<dbReference type="GO" id="GO:0071972">
    <property type="term" value="F:peptidoglycan L,D-transpeptidase activity"/>
    <property type="evidence" value="ECO:0007669"/>
    <property type="project" value="TreeGrafter"/>
</dbReference>
<dbReference type="PROSITE" id="PS52029">
    <property type="entry name" value="LD_TPASE"/>
    <property type="match status" value="1"/>
</dbReference>
<comment type="caution">
    <text evidence="8">The sequence shown here is derived from an EMBL/GenBank/DDBJ whole genome shotgun (WGS) entry which is preliminary data.</text>
</comment>
<keyword evidence="4 6" id="KW-0573">Peptidoglycan synthesis</keyword>
<feature type="active site" description="Nucleophile" evidence="6">
    <location>
        <position position="195"/>
    </location>
</feature>
<keyword evidence="5 6" id="KW-0961">Cell wall biogenesis/degradation</keyword>
<sequence length="226" mass="25004">MIKPILFKGVIDLTTKKLILFFFLLLFASGLAKAQEYGFASVTFETTEDTATGTWTEGDIEIPEDIGPATPTVKIPPVATSTPEIKTKTQVATQTPKGVKLEAKRIDISISEQRLRVIENYQIVHEFLVSTGKKPGSTPKGVMQVYNHALNPVSRAYGVHLYRWLAVTPSGSHGIHGLFAKGYEKKLGSPASHGCIRLSRPNAEIVYEWTVKHLKSTGKYPQVYIY</sequence>
<dbReference type="EMBL" id="DSYQ01000008">
    <property type="protein sequence ID" value="HGT71052.1"/>
    <property type="molecule type" value="Genomic_DNA"/>
</dbReference>
<evidence type="ECO:0000313" key="8">
    <source>
        <dbReference type="EMBL" id="HGT71052.1"/>
    </source>
</evidence>
<reference evidence="8" key="1">
    <citation type="journal article" date="2020" name="mSystems">
        <title>Genome- and Community-Level Interaction Insights into Carbon Utilization and Element Cycling Functions of Hydrothermarchaeota in Hydrothermal Sediment.</title>
        <authorList>
            <person name="Zhou Z."/>
            <person name="Liu Y."/>
            <person name="Xu W."/>
            <person name="Pan J."/>
            <person name="Luo Z.H."/>
            <person name="Li M."/>
        </authorList>
    </citation>
    <scope>NUCLEOTIDE SEQUENCE [LARGE SCALE GENOMIC DNA]</scope>
    <source>
        <strain evidence="8">SpSt-579</strain>
    </source>
</reference>
<keyword evidence="3 6" id="KW-0133">Cell shape</keyword>
<evidence type="ECO:0000256" key="4">
    <source>
        <dbReference type="ARBA" id="ARBA00022984"/>
    </source>
</evidence>
<dbReference type="GO" id="GO:0008360">
    <property type="term" value="P:regulation of cell shape"/>
    <property type="evidence" value="ECO:0007669"/>
    <property type="project" value="UniProtKB-UniRule"/>
</dbReference>
<dbReference type="Pfam" id="PF03734">
    <property type="entry name" value="YkuD"/>
    <property type="match status" value="1"/>
</dbReference>
<evidence type="ECO:0000256" key="6">
    <source>
        <dbReference type="PROSITE-ProRule" id="PRU01373"/>
    </source>
</evidence>
<accession>A0A7C4M372</accession>
<evidence type="ECO:0000256" key="1">
    <source>
        <dbReference type="ARBA" id="ARBA00004752"/>
    </source>
</evidence>
<dbReference type="GO" id="GO:0005576">
    <property type="term" value="C:extracellular region"/>
    <property type="evidence" value="ECO:0007669"/>
    <property type="project" value="TreeGrafter"/>
</dbReference>
<dbReference type="GO" id="GO:0071555">
    <property type="term" value="P:cell wall organization"/>
    <property type="evidence" value="ECO:0007669"/>
    <property type="project" value="UniProtKB-UniRule"/>
</dbReference>
<dbReference type="CDD" id="cd16913">
    <property type="entry name" value="YkuD_like"/>
    <property type="match status" value="1"/>
</dbReference>
<evidence type="ECO:0000256" key="5">
    <source>
        <dbReference type="ARBA" id="ARBA00023316"/>
    </source>
</evidence>
<comment type="pathway">
    <text evidence="1 6">Cell wall biogenesis; peptidoglycan biosynthesis.</text>
</comment>
<feature type="domain" description="L,D-TPase catalytic" evidence="7">
    <location>
        <begin position="104"/>
        <end position="224"/>
    </location>
</feature>
<dbReference type="AlphaFoldDB" id="A0A7C4M372"/>
<organism evidence="8">
    <name type="scientific">candidate division CPR3 bacterium</name>
    <dbReference type="NCBI Taxonomy" id="2268181"/>
    <lineage>
        <taxon>Bacteria</taxon>
        <taxon>Bacteria division CPR3</taxon>
    </lineage>
</organism>
<dbReference type="SUPFAM" id="SSF141523">
    <property type="entry name" value="L,D-transpeptidase catalytic domain-like"/>
    <property type="match status" value="1"/>
</dbReference>
<dbReference type="PANTHER" id="PTHR30582:SF2">
    <property type="entry name" value="L,D-TRANSPEPTIDASE YCIB-RELATED"/>
    <property type="match status" value="1"/>
</dbReference>
<keyword evidence="2" id="KW-0808">Transferase</keyword>
<gene>
    <name evidence="8" type="ORF">ENT43_02205</name>
</gene>
<evidence type="ECO:0000256" key="3">
    <source>
        <dbReference type="ARBA" id="ARBA00022960"/>
    </source>
</evidence>
<dbReference type="Gene3D" id="2.40.440.10">
    <property type="entry name" value="L,D-transpeptidase catalytic domain-like"/>
    <property type="match status" value="1"/>
</dbReference>
<dbReference type="PANTHER" id="PTHR30582">
    <property type="entry name" value="L,D-TRANSPEPTIDASE"/>
    <property type="match status" value="1"/>
</dbReference>
<dbReference type="GO" id="GO:0016740">
    <property type="term" value="F:transferase activity"/>
    <property type="evidence" value="ECO:0007669"/>
    <property type="project" value="UniProtKB-KW"/>
</dbReference>
<name>A0A7C4M372_UNCC3</name>
<dbReference type="InterPro" id="IPR050979">
    <property type="entry name" value="LD-transpeptidase"/>
</dbReference>
<protein>
    <submittedName>
        <fullName evidence="8">Murein L,D-transpeptidase</fullName>
    </submittedName>
</protein>
<dbReference type="InterPro" id="IPR005490">
    <property type="entry name" value="LD_TPept_cat_dom"/>
</dbReference>
<dbReference type="UniPathway" id="UPA00219"/>
<feature type="active site" description="Proton donor/acceptor" evidence="6">
    <location>
        <position position="176"/>
    </location>
</feature>
<proteinExistence type="predicted"/>
<dbReference type="GO" id="GO:0018104">
    <property type="term" value="P:peptidoglycan-protein cross-linking"/>
    <property type="evidence" value="ECO:0007669"/>
    <property type="project" value="TreeGrafter"/>
</dbReference>
<evidence type="ECO:0000256" key="2">
    <source>
        <dbReference type="ARBA" id="ARBA00022679"/>
    </source>
</evidence>
<evidence type="ECO:0000259" key="7">
    <source>
        <dbReference type="PROSITE" id="PS52029"/>
    </source>
</evidence>